<accession>A0A847EUM6</accession>
<gene>
    <name evidence="2" type="ORF">GX618_03855</name>
</gene>
<evidence type="ECO:0000313" key="2">
    <source>
        <dbReference type="EMBL" id="NLE31376.1"/>
    </source>
</evidence>
<evidence type="ECO:0000313" key="3">
    <source>
        <dbReference type="Proteomes" id="UP000554004"/>
    </source>
</evidence>
<dbReference type="SUPFAM" id="SSF52540">
    <property type="entry name" value="P-loop containing nucleoside triphosphate hydrolases"/>
    <property type="match status" value="1"/>
</dbReference>
<dbReference type="Proteomes" id="UP000554004">
    <property type="component" value="Unassembled WGS sequence"/>
</dbReference>
<comment type="caution">
    <text evidence="2">The sequence shown here is derived from an EMBL/GenBank/DDBJ whole genome shotgun (WGS) entry which is preliminary data.</text>
</comment>
<dbReference type="InterPro" id="IPR027417">
    <property type="entry name" value="P-loop_NTPase"/>
</dbReference>
<dbReference type="EMBL" id="JAAZAL010000142">
    <property type="protein sequence ID" value="NLE31376.1"/>
    <property type="molecule type" value="Genomic_DNA"/>
</dbReference>
<dbReference type="InterPro" id="IPR011528">
    <property type="entry name" value="NERD"/>
</dbReference>
<proteinExistence type="predicted"/>
<feature type="domain" description="NERD" evidence="1">
    <location>
        <begin position="13"/>
        <end position="129"/>
    </location>
</feature>
<evidence type="ECO:0000259" key="1">
    <source>
        <dbReference type="Pfam" id="PF08378"/>
    </source>
</evidence>
<organism evidence="2 3">
    <name type="scientific">Candidatus Dojkabacteria bacterium</name>
    <dbReference type="NCBI Taxonomy" id="2099670"/>
    <lineage>
        <taxon>Bacteria</taxon>
        <taxon>Candidatus Dojkabacteria</taxon>
    </lineage>
</organism>
<dbReference type="Gene3D" id="3.40.50.300">
    <property type="entry name" value="P-loop containing nucleotide triphosphate hydrolases"/>
    <property type="match status" value="1"/>
</dbReference>
<protein>
    <submittedName>
        <fullName evidence="2">AAA family ATPase</fullName>
    </submittedName>
</protein>
<dbReference type="AlphaFoldDB" id="A0A847EUM6"/>
<dbReference type="Pfam" id="PF08378">
    <property type="entry name" value="NERD"/>
    <property type="match status" value="1"/>
</dbReference>
<sequence length="342" mass="38599">MIFPPSFPPGKNEPAEEQVYNVLKRLDGERYEVFYDRRFVGMKPGERREYQTDFLIADLGGGRFNGLLVLEVKGGIVKYDGVNNRWTQNGHPMRGGDDPVEQAQGNMHSLVKHYPEVSGRVPFGWAVCFPDKRNIYSKKQIPAFLDPIQLLESSALQAIEKQIPLIFHFIREQNAHMQGAGLETYRKLKESLLAGLGMVVPLHARLEAEERQLIQLTAEQMQLLELIGHNDRLLVSGPAGCGKTIMATTIARQAREEGLRVLMLTFNRIPAVNIRLGLGLQGNEPGITIDNYHHFAHMIVEEVHPGWWDASAKAGGDDFWEIGSAIRFDEVLRQREQQGLEP</sequence>
<feature type="non-terminal residue" evidence="2">
    <location>
        <position position="342"/>
    </location>
</feature>
<name>A0A847EUM6_9BACT</name>
<reference evidence="2 3" key="1">
    <citation type="journal article" date="2020" name="Biotechnol. Biofuels">
        <title>New insights from the biogas microbiome by comprehensive genome-resolved metagenomics of nearly 1600 species originating from multiple anaerobic digesters.</title>
        <authorList>
            <person name="Campanaro S."/>
            <person name="Treu L."/>
            <person name="Rodriguez-R L.M."/>
            <person name="Kovalovszki A."/>
            <person name="Ziels R.M."/>
            <person name="Maus I."/>
            <person name="Zhu X."/>
            <person name="Kougias P.G."/>
            <person name="Basile A."/>
            <person name="Luo G."/>
            <person name="Schluter A."/>
            <person name="Konstantinidis K.T."/>
            <person name="Angelidaki I."/>
        </authorList>
    </citation>
    <scope>NUCLEOTIDE SEQUENCE [LARGE SCALE GENOMIC DNA]</scope>
    <source>
        <strain evidence="2">AS06rmzACSIP_421</strain>
    </source>
</reference>